<evidence type="ECO:0000313" key="2">
    <source>
        <dbReference type="Proteomes" id="UP000249464"/>
    </source>
</evidence>
<name>A0A2X0M1Q9_9BASI</name>
<keyword evidence="2" id="KW-1185">Reference proteome</keyword>
<dbReference type="AlphaFoldDB" id="A0A2X0M1Q9"/>
<dbReference type="SUPFAM" id="SSF52047">
    <property type="entry name" value="RNI-like"/>
    <property type="match status" value="1"/>
</dbReference>
<reference evidence="1 2" key="1">
    <citation type="submission" date="2016-11" db="EMBL/GenBank/DDBJ databases">
        <authorList>
            <person name="Jaros S."/>
            <person name="Januszkiewicz K."/>
            <person name="Wedrychowicz H."/>
        </authorList>
    </citation>
    <scope>NUCLEOTIDE SEQUENCE [LARGE SCALE GENOMIC DNA]</scope>
</reference>
<accession>A0A2X0M1Q9</accession>
<protein>
    <submittedName>
        <fullName evidence="1">BQ5605_C003g02475 protein</fullName>
    </submittedName>
</protein>
<dbReference type="Proteomes" id="UP000249464">
    <property type="component" value="Unassembled WGS sequence"/>
</dbReference>
<dbReference type="EMBL" id="FQNC01000042">
    <property type="protein sequence ID" value="SGY41143.1"/>
    <property type="molecule type" value="Genomic_DNA"/>
</dbReference>
<proteinExistence type="predicted"/>
<organism evidence="1 2">
    <name type="scientific">Microbotryum silenes-dioicae</name>
    <dbReference type="NCBI Taxonomy" id="796604"/>
    <lineage>
        <taxon>Eukaryota</taxon>
        <taxon>Fungi</taxon>
        <taxon>Dikarya</taxon>
        <taxon>Basidiomycota</taxon>
        <taxon>Pucciniomycotina</taxon>
        <taxon>Microbotryomycetes</taxon>
        <taxon>Microbotryales</taxon>
        <taxon>Microbotryaceae</taxon>
        <taxon>Microbotryum</taxon>
    </lineage>
</organism>
<dbReference type="InterPro" id="IPR032675">
    <property type="entry name" value="LRR_dom_sf"/>
</dbReference>
<sequence length="404" mass="44832">MDCLPPEVLLSIFELLVVPADRPIFKLGPGPTQPSLSLRAPTTRRVQANLVQAAASHSSFTWPALAALYGTAPCVTSLQSLAELTTLLSERSRTKVYRNHRFLTNIEHGANNLRPNQDQCDDAVDWSLSIHSLYIVCLRTNEKHWGPAIARLLSLLPNLRKLVLHRIDDLRPKHIMGSGVLENLVISATSFKANSLPAPVSWAQTFASITHLALRNIGLPQPSTHVAAGLSMCCTTIQHLELAYLRDLNETRFAQLLAILADECPRLDSLDMDGLSVAQVHTLCFPSGLFLPNQDDADTPLLRRIPVTRLRIVLNPVNMVPVLYHLPSTLRVLDLRTFWKGDDLLSLQHEEQKTIGAIIADILAKRFDRRLSVTLSDRPDANRVQSDFDSVWLRSEANRSTGGG</sequence>
<gene>
    <name evidence="1" type="primary">BQ5605_C003g02475</name>
    <name evidence="1" type="ORF">BQ5605_C003G02475</name>
</gene>
<evidence type="ECO:0000313" key="1">
    <source>
        <dbReference type="EMBL" id="SGY41143.1"/>
    </source>
</evidence>
<dbReference type="Gene3D" id="3.80.10.10">
    <property type="entry name" value="Ribonuclease Inhibitor"/>
    <property type="match status" value="1"/>
</dbReference>